<accession>A0ABC8REI2</accession>
<feature type="non-terminal residue" evidence="5">
    <location>
        <position position="408"/>
    </location>
</feature>
<dbReference type="AlphaFoldDB" id="A0ABC8REI2"/>
<comment type="caution">
    <text evidence="5">The sequence shown here is derived from an EMBL/GenBank/DDBJ whole genome shotgun (WGS) entry which is preliminary data.</text>
</comment>
<proteinExistence type="predicted"/>
<evidence type="ECO:0000313" key="5">
    <source>
        <dbReference type="EMBL" id="CAK9143376.1"/>
    </source>
</evidence>
<sequence>MANHLLRGLRKRSVFSLLKSSSSNCLCLRSILHNTQPIFTLSRPIFPLKPSNSWWVFRNFSHGSVNFVISQGKPKFETHEIEPPKKEKWKTKKRLKLQRKKEKQRRKAANKRDPRRIGVKGRKKRQRFANAEERIKYKLEKAKIKEALLIERLKRYEVPKLQGPEVKPHNLTGEERFYMKKMAQKGSNYVPVGRRGIFGGVILNMHMHWKKHETVKVICKPCKPGQVHEYANEIARLSGGIPIQMIGDDTIIFYRGKNYVQPEVMSPIDTLSKKRALEKSKYEQSLESVRRFIAIAEKELELYYRHIALYGSDKPKKVETAAEETLDSTLDGVSPLLSDGETEYTDEELSAAEYNSNDEELSVRELNYEDDQSEDEREESSSSMQENFTMLGSPSVCGSGEDFDNQEI</sequence>
<dbReference type="Proteomes" id="UP001642360">
    <property type="component" value="Unassembled WGS sequence"/>
</dbReference>
<dbReference type="InterPro" id="IPR001890">
    <property type="entry name" value="RNA-binding_CRM"/>
</dbReference>
<evidence type="ECO:0000259" key="4">
    <source>
        <dbReference type="PROSITE" id="PS51295"/>
    </source>
</evidence>
<dbReference type="PANTHER" id="PTHR31426:SF2">
    <property type="entry name" value="OS01G0958400 PROTEIN"/>
    <property type="match status" value="1"/>
</dbReference>
<feature type="compositionally biased region" description="Acidic residues" evidence="3">
    <location>
        <begin position="340"/>
        <end position="360"/>
    </location>
</feature>
<evidence type="ECO:0000256" key="3">
    <source>
        <dbReference type="SAM" id="MobiDB-lite"/>
    </source>
</evidence>
<feature type="region of interest" description="Disordered" evidence="3">
    <location>
        <begin position="80"/>
        <end position="125"/>
    </location>
</feature>
<protein>
    <recommendedName>
        <fullName evidence="4">CRM domain-containing protein</fullName>
    </recommendedName>
</protein>
<keyword evidence="6" id="KW-1185">Reference proteome</keyword>
<feature type="region of interest" description="Disordered" evidence="3">
    <location>
        <begin position="320"/>
        <end position="408"/>
    </location>
</feature>
<dbReference type="InterPro" id="IPR040286">
    <property type="entry name" value="At3g25440-like"/>
</dbReference>
<dbReference type="SMART" id="SM01103">
    <property type="entry name" value="CRS1_YhbY"/>
    <property type="match status" value="1"/>
</dbReference>
<organism evidence="5 6">
    <name type="scientific">Ilex paraguariensis</name>
    <name type="common">yerba mate</name>
    <dbReference type="NCBI Taxonomy" id="185542"/>
    <lineage>
        <taxon>Eukaryota</taxon>
        <taxon>Viridiplantae</taxon>
        <taxon>Streptophyta</taxon>
        <taxon>Embryophyta</taxon>
        <taxon>Tracheophyta</taxon>
        <taxon>Spermatophyta</taxon>
        <taxon>Magnoliopsida</taxon>
        <taxon>eudicotyledons</taxon>
        <taxon>Gunneridae</taxon>
        <taxon>Pentapetalae</taxon>
        <taxon>asterids</taxon>
        <taxon>campanulids</taxon>
        <taxon>Aquifoliales</taxon>
        <taxon>Aquifoliaceae</taxon>
        <taxon>Ilex</taxon>
    </lineage>
</organism>
<keyword evidence="1 2" id="KW-0694">RNA-binding</keyword>
<gene>
    <name evidence="5" type="ORF">ILEXP_LOCUS11088</name>
</gene>
<feature type="compositionally biased region" description="Acidic residues" evidence="3">
    <location>
        <begin position="368"/>
        <end position="378"/>
    </location>
</feature>
<evidence type="ECO:0000256" key="1">
    <source>
        <dbReference type="ARBA" id="ARBA00022884"/>
    </source>
</evidence>
<dbReference type="Pfam" id="PF01985">
    <property type="entry name" value="CRS1_YhbY"/>
    <property type="match status" value="1"/>
</dbReference>
<dbReference type="GO" id="GO:0003723">
    <property type="term" value="F:RNA binding"/>
    <property type="evidence" value="ECO:0007669"/>
    <property type="project" value="UniProtKB-UniRule"/>
</dbReference>
<feature type="compositionally biased region" description="Basic residues" evidence="3">
    <location>
        <begin position="87"/>
        <end position="109"/>
    </location>
</feature>
<dbReference type="SUPFAM" id="SSF75471">
    <property type="entry name" value="YhbY-like"/>
    <property type="match status" value="1"/>
</dbReference>
<evidence type="ECO:0000256" key="2">
    <source>
        <dbReference type="PROSITE-ProRule" id="PRU00626"/>
    </source>
</evidence>
<dbReference type="EMBL" id="CAUOFW020001294">
    <property type="protein sequence ID" value="CAK9143376.1"/>
    <property type="molecule type" value="Genomic_DNA"/>
</dbReference>
<dbReference type="InterPro" id="IPR035920">
    <property type="entry name" value="YhbY-like_sf"/>
</dbReference>
<dbReference type="Gene3D" id="3.30.110.60">
    <property type="entry name" value="YhbY-like"/>
    <property type="match status" value="1"/>
</dbReference>
<evidence type="ECO:0000313" key="6">
    <source>
        <dbReference type="Proteomes" id="UP001642360"/>
    </source>
</evidence>
<dbReference type="PANTHER" id="PTHR31426">
    <property type="entry name" value="GROUP II INTRON SPLICING FACTOR CRS1-LIKE"/>
    <property type="match status" value="1"/>
</dbReference>
<name>A0ABC8REI2_9AQUA</name>
<feature type="domain" description="CRM" evidence="4">
    <location>
        <begin position="169"/>
        <end position="266"/>
    </location>
</feature>
<reference evidence="5 6" key="1">
    <citation type="submission" date="2024-02" db="EMBL/GenBank/DDBJ databases">
        <authorList>
            <person name="Vignale AGUSTIN F."/>
            <person name="Sosa J E."/>
            <person name="Modenutti C."/>
        </authorList>
    </citation>
    <scope>NUCLEOTIDE SEQUENCE [LARGE SCALE GENOMIC DNA]</scope>
</reference>
<dbReference type="PROSITE" id="PS51295">
    <property type="entry name" value="CRM"/>
    <property type="match status" value="1"/>
</dbReference>